<keyword evidence="3" id="KW-0274">FAD</keyword>
<dbReference type="GO" id="GO:0016491">
    <property type="term" value="F:oxidoreductase activity"/>
    <property type="evidence" value="ECO:0007669"/>
    <property type="project" value="UniProtKB-KW"/>
</dbReference>
<dbReference type="Pfam" id="PF01565">
    <property type="entry name" value="FAD_binding_4"/>
    <property type="match status" value="1"/>
</dbReference>
<evidence type="ECO:0000256" key="1">
    <source>
        <dbReference type="ARBA" id="ARBA00005466"/>
    </source>
</evidence>
<evidence type="ECO:0000313" key="7">
    <source>
        <dbReference type="Proteomes" id="UP000001294"/>
    </source>
</evidence>
<evidence type="ECO:0000313" key="6">
    <source>
        <dbReference type="EMBL" id="EEA23197.1"/>
    </source>
</evidence>
<proteinExistence type="inferred from homology"/>
<dbReference type="PANTHER" id="PTHR42973">
    <property type="entry name" value="BINDING OXIDOREDUCTASE, PUTATIVE (AFU_ORTHOLOGUE AFUA_1G17690)-RELATED"/>
    <property type="match status" value="1"/>
</dbReference>
<evidence type="ECO:0000256" key="2">
    <source>
        <dbReference type="ARBA" id="ARBA00022630"/>
    </source>
</evidence>
<dbReference type="Gene3D" id="3.30.465.10">
    <property type="match status" value="1"/>
</dbReference>
<dbReference type="PROSITE" id="PS51387">
    <property type="entry name" value="FAD_PCMH"/>
    <property type="match status" value="1"/>
</dbReference>
<dbReference type="InterPro" id="IPR016166">
    <property type="entry name" value="FAD-bd_PCMH"/>
</dbReference>
<dbReference type="InterPro" id="IPR006094">
    <property type="entry name" value="Oxid_FAD_bind_N"/>
</dbReference>
<dbReference type="GO" id="GO:0071949">
    <property type="term" value="F:FAD binding"/>
    <property type="evidence" value="ECO:0007669"/>
    <property type="project" value="InterPro"/>
</dbReference>
<protein>
    <recommendedName>
        <fullName evidence="5">FAD-binding PCMH-type domain-containing protein</fullName>
    </recommendedName>
</protein>
<evidence type="ECO:0000256" key="3">
    <source>
        <dbReference type="ARBA" id="ARBA00022827"/>
    </source>
</evidence>
<dbReference type="HOGENOM" id="CLU_018354_1_1_1"/>
<dbReference type="EMBL" id="DS995902">
    <property type="protein sequence ID" value="EEA23197.1"/>
    <property type="molecule type" value="Genomic_DNA"/>
</dbReference>
<dbReference type="STRING" id="441960.B6QIK2"/>
<dbReference type="Proteomes" id="UP000001294">
    <property type="component" value="Unassembled WGS sequence"/>
</dbReference>
<reference evidence="7" key="1">
    <citation type="journal article" date="2015" name="Genome Announc.">
        <title>Genome sequence of the AIDS-associated pathogen Penicillium marneffei (ATCC18224) and its near taxonomic relative Talaromyces stipitatus (ATCC10500).</title>
        <authorList>
            <person name="Nierman W.C."/>
            <person name="Fedorova-Abrams N.D."/>
            <person name="Andrianopoulos A."/>
        </authorList>
    </citation>
    <scope>NUCLEOTIDE SEQUENCE [LARGE SCALE GENOMIC DNA]</scope>
    <source>
        <strain evidence="7">ATCC 18224 / CBS 334.59 / QM 7333</strain>
    </source>
</reference>
<sequence>MHQKLSEIHEQGLIPRSGLPFATFSSRVALSLSAAVCVFSIEKSKHGRPYESPSTMRNDPPPFSFHFISPPILSDPISLPLADFCQWIQCKGLTVLLGAKNVLLPGSAGYNESLSSYFSPQASSVHPLCFVTPQSSSDVSKVVSTLAHSGICNFAVRSGGHTWFPGAANAPSGVTIDLRGLDSIKVHTQNSSVSIGAGATWDVVYSKLETYGLSAVGGRVLGVGVGGLTLGGGISFFGPRYGWACNQALLYEVVLANGSIVEASESHNADLWWGLRGGSNNFGVVTKVILAAFEQGPLWTTTTDNTLASVNDQVSIYSRIMQSQNYDENASYLFGWGISQPLNQTVPITLNQLVYTKPQGNSTPEYFQDIVNLPNLAPLQAAVVNMSTIAVAGAAAQPPQVLQYFTATITYVPTKEMLLATFNAYNNSVASIQNLKGVTWTVIIEPLPPQIYARGATKNALGLADNTQSLAVCLVSVSWVDPSQNNQIYDLSRGLLDTIEKEAKRLGAFDPYIYLNYAAPWQDVIASYGRESVSRLQKLQAEVDPHKIFQRLVPGGFKIPC</sequence>
<dbReference type="PhylomeDB" id="B6QIK2"/>
<dbReference type="VEuPathDB" id="FungiDB:PMAA_097860"/>
<dbReference type="InterPro" id="IPR036318">
    <property type="entry name" value="FAD-bd_PCMH-like_sf"/>
</dbReference>
<dbReference type="AlphaFoldDB" id="B6QIK2"/>
<dbReference type="InterPro" id="IPR016169">
    <property type="entry name" value="FAD-bd_PCMH_sub2"/>
</dbReference>
<dbReference type="OrthoDB" id="2151789at2759"/>
<organism evidence="6 7">
    <name type="scientific">Talaromyces marneffei (strain ATCC 18224 / CBS 334.59 / QM 7333)</name>
    <name type="common">Penicillium marneffei</name>
    <dbReference type="NCBI Taxonomy" id="441960"/>
    <lineage>
        <taxon>Eukaryota</taxon>
        <taxon>Fungi</taxon>
        <taxon>Dikarya</taxon>
        <taxon>Ascomycota</taxon>
        <taxon>Pezizomycotina</taxon>
        <taxon>Eurotiomycetes</taxon>
        <taxon>Eurotiomycetidae</taxon>
        <taxon>Eurotiales</taxon>
        <taxon>Trichocomaceae</taxon>
        <taxon>Talaromyces</taxon>
        <taxon>Talaromyces sect. Talaromyces</taxon>
    </lineage>
</organism>
<dbReference type="SUPFAM" id="SSF56176">
    <property type="entry name" value="FAD-binding/transporter-associated domain-like"/>
    <property type="match status" value="1"/>
</dbReference>
<dbReference type="InterPro" id="IPR050416">
    <property type="entry name" value="FAD-linked_Oxidoreductase"/>
</dbReference>
<name>B6QIK2_TALMQ</name>
<keyword evidence="4" id="KW-0560">Oxidoreductase</keyword>
<feature type="domain" description="FAD-binding PCMH-type" evidence="5">
    <location>
        <begin position="123"/>
        <end position="295"/>
    </location>
</feature>
<evidence type="ECO:0000259" key="5">
    <source>
        <dbReference type="PROSITE" id="PS51387"/>
    </source>
</evidence>
<dbReference type="PANTHER" id="PTHR42973:SF22">
    <property type="entry name" value="FAD-BINDING PCMH-TYPE DOMAIN-CONTAINING PROTEIN-RELATED"/>
    <property type="match status" value="1"/>
</dbReference>
<gene>
    <name evidence="6" type="ORF">PMAA_097860</name>
</gene>
<keyword evidence="2" id="KW-0285">Flavoprotein</keyword>
<comment type="similarity">
    <text evidence="1">Belongs to the oxygen-dependent FAD-linked oxidoreductase family.</text>
</comment>
<accession>B6QIK2</accession>
<keyword evidence="7" id="KW-1185">Reference proteome</keyword>
<evidence type="ECO:0000256" key="4">
    <source>
        <dbReference type="ARBA" id="ARBA00023002"/>
    </source>
</evidence>